<dbReference type="InterPro" id="IPR009003">
    <property type="entry name" value="Peptidase_S1_PA"/>
</dbReference>
<keyword evidence="3" id="KW-0378">Hydrolase</keyword>
<dbReference type="InterPro" id="IPR001316">
    <property type="entry name" value="Pept_S1A_streptogrisin"/>
</dbReference>
<keyword evidence="7" id="KW-1185">Reference proteome</keyword>
<accession>A1BJ44</accession>
<dbReference type="KEGG" id="cph:Cpha266_2433"/>
<dbReference type="GO" id="GO:0004252">
    <property type="term" value="F:serine-type endopeptidase activity"/>
    <property type="evidence" value="ECO:0007669"/>
    <property type="project" value="InterPro"/>
</dbReference>
<comment type="similarity">
    <text evidence="1">Belongs to the peptidase S1 family.</text>
</comment>
<name>A1BJ44_CHLPD</name>
<evidence type="ECO:0000313" key="7">
    <source>
        <dbReference type="Proteomes" id="UP000008701"/>
    </source>
</evidence>
<dbReference type="Pfam" id="PF13365">
    <property type="entry name" value="Trypsin_2"/>
    <property type="match status" value="1"/>
</dbReference>
<organism evidence="6 7">
    <name type="scientific">Chlorobium phaeobacteroides (strain DSM 266 / SMG 266 / 2430)</name>
    <dbReference type="NCBI Taxonomy" id="290317"/>
    <lineage>
        <taxon>Bacteria</taxon>
        <taxon>Pseudomonadati</taxon>
        <taxon>Chlorobiota</taxon>
        <taxon>Chlorobiia</taxon>
        <taxon>Chlorobiales</taxon>
        <taxon>Chlorobiaceae</taxon>
        <taxon>Chlorobium/Pelodictyon group</taxon>
        <taxon>Chlorobium</taxon>
    </lineage>
</organism>
<keyword evidence="2" id="KW-0645">Protease</keyword>
<dbReference type="STRING" id="290317.Cpha266_2433"/>
<dbReference type="OrthoDB" id="104542at2"/>
<keyword evidence="4" id="KW-0720">Serine protease</keyword>
<proteinExistence type="inferred from homology"/>
<dbReference type="GO" id="GO:0006508">
    <property type="term" value="P:proteolysis"/>
    <property type="evidence" value="ECO:0007669"/>
    <property type="project" value="UniProtKB-KW"/>
</dbReference>
<dbReference type="EMBL" id="CP000492">
    <property type="protein sequence ID" value="ABL66421.1"/>
    <property type="molecule type" value="Genomic_DNA"/>
</dbReference>
<keyword evidence="5" id="KW-1015">Disulfide bond</keyword>
<dbReference type="RefSeq" id="WP_011746203.1">
    <property type="nucleotide sequence ID" value="NC_008639.1"/>
</dbReference>
<evidence type="ECO:0000313" key="6">
    <source>
        <dbReference type="EMBL" id="ABL66421.1"/>
    </source>
</evidence>
<dbReference type="Proteomes" id="UP000008701">
    <property type="component" value="Chromosome"/>
</dbReference>
<dbReference type="InterPro" id="IPR043504">
    <property type="entry name" value="Peptidase_S1_PA_chymotrypsin"/>
</dbReference>
<protein>
    <submittedName>
        <fullName evidence="6">Uncharacterized protein</fullName>
    </submittedName>
</protein>
<evidence type="ECO:0000256" key="2">
    <source>
        <dbReference type="ARBA" id="ARBA00022670"/>
    </source>
</evidence>
<reference evidence="6 7" key="1">
    <citation type="submission" date="2006-12" db="EMBL/GenBank/DDBJ databases">
        <title>Complete sequence of Chlorobium phaeobacteroides DSM 266.</title>
        <authorList>
            <consortium name="US DOE Joint Genome Institute"/>
            <person name="Copeland A."/>
            <person name="Lucas S."/>
            <person name="Lapidus A."/>
            <person name="Barry K."/>
            <person name="Detter J.C."/>
            <person name="Glavina del Rio T."/>
            <person name="Hammon N."/>
            <person name="Israni S."/>
            <person name="Pitluck S."/>
            <person name="Goltsman E."/>
            <person name="Schmutz J."/>
            <person name="Larimer F."/>
            <person name="Land M."/>
            <person name="Hauser L."/>
            <person name="Mikhailova N."/>
            <person name="Li T."/>
            <person name="Overmann J."/>
            <person name="Bryant D.A."/>
            <person name="Richardson P."/>
        </authorList>
    </citation>
    <scope>NUCLEOTIDE SEQUENCE [LARGE SCALE GENOMIC DNA]</scope>
    <source>
        <strain evidence="6 7">DSM 266</strain>
    </source>
</reference>
<sequence precursor="true">MDINISSIIPVLNAVRDSLMNRKNVVATGIGYKITAGKKTGELSIVCSVERKEPESKLMARDLLPKSVEGVPVDVVATGRIRVFSSPTGRFRPALGGVSIGHFEITAGTLGCLVKKNGELYILSNNHVLANSNDASTGDPILQPGPFDVGMNPADIIAELAEFIPISYNGSGSSCPVANSIADAYNLVASLTGSNTRFRAVTVQSAQNLVDAALARPLNPADIQGDILGIGAIAGTAEGRLGMAVRKSGRTTGLTAGEIEQVEVTVNVSYGSDRIAQFRDQLVAGAMSQGGDSGSAVLDNANNLVGLLFAGSDETTVINRIQNVFSLLGVTL</sequence>
<evidence type="ECO:0000256" key="5">
    <source>
        <dbReference type="ARBA" id="ARBA00023157"/>
    </source>
</evidence>
<dbReference type="AlphaFoldDB" id="A1BJ44"/>
<dbReference type="HOGENOM" id="CLU_061991_0_0_10"/>
<dbReference type="Gene3D" id="2.40.10.10">
    <property type="entry name" value="Trypsin-like serine proteases"/>
    <property type="match status" value="1"/>
</dbReference>
<dbReference type="SUPFAM" id="SSF50494">
    <property type="entry name" value="Trypsin-like serine proteases"/>
    <property type="match status" value="1"/>
</dbReference>
<evidence type="ECO:0000256" key="3">
    <source>
        <dbReference type="ARBA" id="ARBA00022801"/>
    </source>
</evidence>
<gene>
    <name evidence="6" type="ordered locus">Cpha266_2433</name>
</gene>
<dbReference type="PRINTS" id="PR00861">
    <property type="entry name" value="ALYTICPTASE"/>
</dbReference>
<evidence type="ECO:0000256" key="1">
    <source>
        <dbReference type="ARBA" id="ARBA00007664"/>
    </source>
</evidence>
<dbReference type="eggNOG" id="COG0265">
    <property type="taxonomic scope" value="Bacteria"/>
</dbReference>
<evidence type="ECO:0000256" key="4">
    <source>
        <dbReference type="ARBA" id="ARBA00022825"/>
    </source>
</evidence>